<dbReference type="Proteomes" id="UP000261620">
    <property type="component" value="Unplaced"/>
</dbReference>
<evidence type="ECO:0000313" key="2">
    <source>
        <dbReference type="Ensembl" id="ENSMMOP00000028419.1"/>
    </source>
</evidence>
<keyword evidence="3" id="KW-1185">Reference proteome</keyword>
<sequence>MANRAKFDAAKAGHAKPCQSPEPESATHSGADDSLLADNKTMMEDMRSDIISKVNSGVTETVNRVVPAVLEPIKSTIEAHSKTLADLERSTNGHSSIQVVSGLKYLLRRDNAPMMNWDYRILRPNPRDGTPPRPLIVRVCNVQDRNRILCRASELSPLYHDGHKISIFPDCP</sequence>
<dbReference type="Ensembl" id="ENSMMOT00000028899.1">
    <property type="protein sequence ID" value="ENSMMOP00000028419.1"/>
    <property type="gene ID" value="ENSMMOG00000021463.1"/>
</dbReference>
<proteinExistence type="predicted"/>
<feature type="compositionally biased region" description="Basic and acidic residues" evidence="1">
    <location>
        <begin position="1"/>
        <end position="11"/>
    </location>
</feature>
<dbReference type="STRING" id="94237.ENSMMOP00000028419"/>
<protein>
    <submittedName>
        <fullName evidence="2">Uncharacterized protein</fullName>
    </submittedName>
</protein>
<accession>A0A3Q3XM75</accession>
<reference evidence="2" key="1">
    <citation type="submission" date="2025-08" db="UniProtKB">
        <authorList>
            <consortium name="Ensembl"/>
        </authorList>
    </citation>
    <scope>IDENTIFICATION</scope>
</reference>
<dbReference type="Gene3D" id="3.30.70.1820">
    <property type="entry name" value="L1 transposable element, RRM domain"/>
    <property type="match status" value="1"/>
</dbReference>
<evidence type="ECO:0000256" key="1">
    <source>
        <dbReference type="SAM" id="MobiDB-lite"/>
    </source>
</evidence>
<evidence type="ECO:0000313" key="3">
    <source>
        <dbReference type="Proteomes" id="UP000261620"/>
    </source>
</evidence>
<organism evidence="2 3">
    <name type="scientific">Mola mola</name>
    <name type="common">Ocean sunfish</name>
    <name type="synonym">Tetraodon mola</name>
    <dbReference type="NCBI Taxonomy" id="94237"/>
    <lineage>
        <taxon>Eukaryota</taxon>
        <taxon>Metazoa</taxon>
        <taxon>Chordata</taxon>
        <taxon>Craniata</taxon>
        <taxon>Vertebrata</taxon>
        <taxon>Euteleostomi</taxon>
        <taxon>Actinopterygii</taxon>
        <taxon>Neopterygii</taxon>
        <taxon>Teleostei</taxon>
        <taxon>Neoteleostei</taxon>
        <taxon>Acanthomorphata</taxon>
        <taxon>Eupercaria</taxon>
        <taxon>Tetraodontiformes</taxon>
        <taxon>Molidae</taxon>
        <taxon>Mola</taxon>
    </lineage>
</organism>
<feature type="region of interest" description="Disordered" evidence="1">
    <location>
        <begin position="1"/>
        <end position="33"/>
    </location>
</feature>
<dbReference type="AlphaFoldDB" id="A0A3Q3XM75"/>
<reference evidence="2" key="2">
    <citation type="submission" date="2025-09" db="UniProtKB">
        <authorList>
            <consortium name="Ensembl"/>
        </authorList>
    </citation>
    <scope>IDENTIFICATION</scope>
</reference>
<name>A0A3Q3XM75_MOLML</name>